<reference evidence="5 6" key="1">
    <citation type="journal article" date="2019" name="Int. J. Syst. Evol. Microbiol.">
        <title>Limnobaculum parvum gen. nov., sp. nov., isolated from a freshwater lake.</title>
        <authorList>
            <person name="Baek C."/>
            <person name="Shin S.K."/>
            <person name="Yi H."/>
        </authorList>
    </citation>
    <scope>NUCLEOTIDE SEQUENCE [LARGE SCALE GENOMIC DNA]</scope>
    <source>
        <strain evidence="5 6">HYN0051</strain>
    </source>
</reference>
<name>A0A2Y9TYW8_9GAMM</name>
<dbReference type="GO" id="GO:0015562">
    <property type="term" value="F:efflux transmembrane transporter activity"/>
    <property type="evidence" value="ECO:0007669"/>
    <property type="project" value="InterPro"/>
</dbReference>
<evidence type="ECO:0000256" key="3">
    <source>
        <dbReference type="SAM" id="MobiDB-lite"/>
    </source>
</evidence>
<evidence type="ECO:0000256" key="1">
    <source>
        <dbReference type="ARBA" id="ARBA00004459"/>
    </source>
</evidence>
<dbReference type="InterPro" id="IPR003423">
    <property type="entry name" value="OMP_efflux"/>
</dbReference>
<dbReference type="PANTHER" id="PTHR30203">
    <property type="entry name" value="OUTER MEMBRANE CATION EFFLUX PROTEIN"/>
    <property type="match status" value="1"/>
</dbReference>
<evidence type="ECO:0008006" key="7">
    <source>
        <dbReference type="Google" id="ProtNLM"/>
    </source>
</evidence>
<feature type="region of interest" description="Disordered" evidence="3">
    <location>
        <begin position="29"/>
        <end position="56"/>
    </location>
</feature>
<dbReference type="PANTHER" id="PTHR30203:SF30">
    <property type="entry name" value="OUTER MEMBRANE PROTEIN-RELATED"/>
    <property type="match status" value="1"/>
</dbReference>
<accession>A0A2Y9TYW8</accession>
<feature type="region of interest" description="Disordered" evidence="3">
    <location>
        <begin position="283"/>
        <end position="311"/>
    </location>
</feature>
<dbReference type="KEGG" id="lpv:HYN51_10355"/>
<evidence type="ECO:0000256" key="2">
    <source>
        <dbReference type="ARBA" id="ARBA00007613"/>
    </source>
</evidence>
<comment type="subcellular location">
    <subcellularLocation>
        <location evidence="1">Cell outer membrane</location>
        <topology evidence="1">Lipid-anchor</topology>
    </subcellularLocation>
</comment>
<feature type="chain" id="PRO_5015915837" description="TolC family protein" evidence="4">
    <location>
        <begin position="21"/>
        <end position="832"/>
    </location>
</feature>
<protein>
    <recommendedName>
        <fullName evidence="7">TolC family protein</fullName>
    </recommendedName>
</protein>
<dbReference type="Proteomes" id="UP000244908">
    <property type="component" value="Chromosome"/>
</dbReference>
<organism evidence="5 6">
    <name type="scientific">Limnobaculum parvum</name>
    <dbReference type="NCBI Taxonomy" id="2172103"/>
    <lineage>
        <taxon>Bacteria</taxon>
        <taxon>Pseudomonadati</taxon>
        <taxon>Pseudomonadota</taxon>
        <taxon>Gammaproteobacteria</taxon>
        <taxon>Enterobacterales</taxon>
        <taxon>Budviciaceae</taxon>
        <taxon>Limnobaculum</taxon>
    </lineage>
</organism>
<dbReference type="SUPFAM" id="SSF56954">
    <property type="entry name" value="Outer membrane efflux proteins (OEP)"/>
    <property type="match status" value="1"/>
</dbReference>
<sequence length="832" mass="88964">MKIKQLALLTLSLSVSLTTATSARVDDSLMQSLQPGRRAGVVNPPPPSMKKPVVPSVPVEQARSSDPVILMPTPVSATPARAVQPTIVVPPPVAVSTVGRDGKGWIADPPRVQPAAQPEPVSQPSRAPATADHDNQVLELMDIETAETAQAPAEPVVKSVSTPVVAPQPVTTVHNAAPVTPTPTVPTAAIATVGRDGKAWSVAPTPAKASSAVASSTKTAGDDAQSMEFMPIENTEGMTENAGNSALVSEPEPKRSSQNPAPVVAMAPVAKAPSTVDMAPEKMTPAAAPAPAPARQPVSAPSSNAVGKGHDTEQLSFTELALDSNEPMTESTPIVAQAAPDNATATSGHSTTMLTDTRPEIQPVSGKNKTAKNELADTPALSPKGDKTVQQDILNWTVTDTSLAPADTTSSADLYKSAPKLSASGSNKASVDFIKDTVRQALVFSPEIRNAEASSTASRYDVDEIKGKRWPQVKVGANSPISSFGGGKSVSNSTDVSDTSGSVSMTTTVYDFGKTSSGIQSAEETSKASLELEKLTRNQIAFQTISGVLELDKYQKDIQVAKLYQTRMSDLVKMLSQITETDKGRGSELVQARSKLLQAQTNVQQLESKWRETQIKMTRLVGHEVAVPENLKWEGSDLSTNTILTALDNHPQILRAKAEVQASLYKADAIKSSSYPNINWVVSKSSAKDVNGDEQAWYTGVNVEWDLFTGGSASASQQAAAQRAQATQMQFETTVLELKYKIRSMIQTRDSSFERAKEYRNLSADTDRVRTMFYEQWYYLGKRSLLDVLTAENEHFNNQISAINNQYDGYTANISIMSESAMLLNWLGMPVY</sequence>
<dbReference type="Pfam" id="PF02321">
    <property type="entry name" value="OEP"/>
    <property type="match status" value="2"/>
</dbReference>
<feature type="region of interest" description="Disordered" evidence="3">
    <location>
        <begin position="359"/>
        <end position="386"/>
    </location>
</feature>
<evidence type="ECO:0000313" key="6">
    <source>
        <dbReference type="Proteomes" id="UP000244908"/>
    </source>
</evidence>
<feature type="signal peptide" evidence="4">
    <location>
        <begin position="1"/>
        <end position="20"/>
    </location>
</feature>
<dbReference type="OrthoDB" id="8683954at2"/>
<dbReference type="Gene3D" id="1.20.1600.10">
    <property type="entry name" value="Outer membrane efflux proteins (OEP)"/>
    <property type="match status" value="1"/>
</dbReference>
<evidence type="ECO:0000256" key="4">
    <source>
        <dbReference type="SAM" id="SignalP"/>
    </source>
</evidence>
<keyword evidence="6" id="KW-1185">Reference proteome</keyword>
<feature type="region of interest" description="Disordered" evidence="3">
    <location>
        <begin position="238"/>
        <end position="261"/>
    </location>
</feature>
<comment type="similarity">
    <text evidence="2">Belongs to the outer membrane factor (OMF) (TC 1.B.17) family.</text>
</comment>
<dbReference type="InterPro" id="IPR010131">
    <property type="entry name" value="MdtP/NodT-like"/>
</dbReference>
<keyword evidence="4" id="KW-0732">Signal</keyword>
<dbReference type="AlphaFoldDB" id="A0A2Y9TYW8"/>
<proteinExistence type="inferred from homology"/>
<feature type="region of interest" description="Disordered" evidence="3">
    <location>
        <begin position="105"/>
        <end position="130"/>
    </location>
</feature>
<feature type="compositionally biased region" description="Polar residues" evidence="3">
    <location>
        <begin position="238"/>
        <end position="247"/>
    </location>
</feature>
<gene>
    <name evidence="5" type="ORF">HYN51_10355</name>
</gene>
<dbReference type="RefSeq" id="WP_108900973.1">
    <property type="nucleotide sequence ID" value="NZ_CP029185.2"/>
</dbReference>
<dbReference type="EMBL" id="CP029185">
    <property type="protein sequence ID" value="AWH88917.1"/>
    <property type="molecule type" value="Genomic_DNA"/>
</dbReference>
<evidence type="ECO:0000313" key="5">
    <source>
        <dbReference type="EMBL" id="AWH88917.1"/>
    </source>
</evidence>